<evidence type="ECO:0000256" key="6">
    <source>
        <dbReference type="SAM" id="SignalP"/>
    </source>
</evidence>
<feature type="chain" id="PRO_5047481311" evidence="6">
    <location>
        <begin position="23"/>
        <end position="447"/>
    </location>
</feature>
<keyword evidence="2" id="KW-0328">Glycosyltransferase</keyword>
<evidence type="ECO:0000313" key="8">
    <source>
        <dbReference type="Proteomes" id="UP001497392"/>
    </source>
</evidence>
<name>A0ABP1GJB5_9CHLO</name>
<protein>
    <submittedName>
        <fullName evidence="7">G13192 protein</fullName>
    </submittedName>
</protein>
<accession>A0ABP1GJB5</accession>
<dbReference type="PANTHER" id="PTHR31042">
    <property type="entry name" value="CORE-2/I-BRANCHING BETA-1,6-N-ACETYLGLUCOSAMINYLTRANSFERASE FAMILY PROTEIN-RELATED"/>
    <property type="match status" value="1"/>
</dbReference>
<sequence>MQLAAALSALLAVVCLVALSSGKLPCALAPANCKGFWDSEAALAAPPAGGRQAAFLSPRLPAAIPTVQDKCAERGPAIPRVAFLFMTRGTVVHEAMWKEWFRSAVGLVPADIVRQHSCSDQIFSKISSACIPDQNPQNILGSQHLFSVYIHIPPGEPGHAKGSLFYGREIPVHIQASWGGFELVDIAKELFRAALTDTANQKMVLLSESCLPLYPATLTYAQLISEPKSRINACHDWGTMPWRWHPKMARAPSSQITPAVWRKTSQWIALERHLAAAVANDTVVADLFQESCREVDWDNELERHFECYSDEHYVPTLLASKGLENQTDCAGGLTNVDWSENKPHPKSYTPEDVTAETIKRLRGSSGCYPSAALRLVKYMFLEAGAMQSESYCRDESPWAPLLLGPHCPLFARKFPEDTASQVHTLYTNCSARLDMVRCPEDESAVRR</sequence>
<dbReference type="Pfam" id="PF02485">
    <property type="entry name" value="Branch"/>
    <property type="match status" value="1"/>
</dbReference>
<organism evidence="7 8">
    <name type="scientific">Coccomyxa viridis</name>
    <dbReference type="NCBI Taxonomy" id="1274662"/>
    <lineage>
        <taxon>Eukaryota</taxon>
        <taxon>Viridiplantae</taxon>
        <taxon>Chlorophyta</taxon>
        <taxon>core chlorophytes</taxon>
        <taxon>Trebouxiophyceae</taxon>
        <taxon>Trebouxiophyceae incertae sedis</taxon>
        <taxon>Coccomyxaceae</taxon>
        <taxon>Coccomyxa</taxon>
    </lineage>
</organism>
<keyword evidence="4" id="KW-0472">Membrane</keyword>
<evidence type="ECO:0000313" key="7">
    <source>
        <dbReference type="EMBL" id="CAL5229798.1"/>
    </source>
</evidence>
<dbReference type="InterPro" id="IPR003406">
    <property type="entry name" value="Glyco_trans_14"/>
</dbReference>
<evidence type="ECO:0000256" key="2">
    <source>
        <dbReference type="ARBA" id="ARBA00022676"/>
    </source>
</evidence>
<dbReference type="PANTHER" id="PTHR31042:SF150">
    <property type="entry name" value="OS06G0661900 PROTEIN"/>
    <property type="match status" value="1"/>
</dbReference>
<reference evidence="7 8" key="1">
    <citation type="submission" date="2024-06" db="EMBL/GenBank/DDBJ databases">
        <authorList>
            <person name="Kraege A."/>
            <person name="Thomma B."/>
        </authorList>
    </citation>
    <scope>NUCLEOTIDE SEQUENCE [LARGE SCALE GENOMIC DNA]</scope>
</reference>
<feature type="signal peptide" evidence="6">
    <location>
        <begin position="1"/>
        <end position="22"/>
    </location>
</feature>
<keyword evidence="3" id="KW-0808">Transferase</keyword>
<gene>
    <name evidence="7" type="primary">g13192</name>
    <name evidence="7" type="ORF">VP750_LOCUS11704</name>
</gene>
<evidence type="ECO:0000256" key="5">
    <source>
        <dbReference type="ARBA" id="ARBA00023180"/>
    </source>
</evidence>
<dbReference type="EMBL" id="CAXHTA020000021">
    <property type="protein sequence ID" value="CAL5229798.1"/>
    <property type="molecule type" value="Genomic_DNA"/>
</dbReference>
<proteinExistence type="predicted"/>
<comment type="subcellular location">
    <subcellularLocation>
        <location evidence="1">Membrane</location>
        <topology evidence="1">Single-pass type II membrane protein</topology>
    </subcellularLocation>
</comment>
<dbReference type="InterPro" id="IPR044174">
    <property type="entry name" value="BC10-like"/>
</dbReference>
<keyword evidence="5" id="KW-0325">Glycoprotein</keyword>
<evidence type="ECO:0000256" key="1">
    <source>
        <dbReference type="ARBA" id="ARBA00004606"/>
    </source>
</evidence>
<keyword evidence="6" id="KW-0732">Signal</keyword>
<comment type="caution">
    <text evidence="7">The sequence shown here is derived from an EMBL/GenBank/DDBJ whole genome shotgun (WGS) entry which is preliminary data.</text>
</comment>
<dbReference type="Proteomes" id="UP001497392">
    <property type="component" value="Unassembled WGS sequence"/>
</dbReference>
<keyword evidence="8" id="KW-1185">Reference proteome</keyword>
<evidence type="ECO:0000256" key="3">
    <source>
        <dbReference type="ARBA" id="ARBA00022679"/>
    </source>
</evidence>
<evidence type="ECO:0000256" key="4">
    <source>
        <dbReference type="ARBA" id="ARBA00023136"/>
    </source>
</evidence>